<dbReference type="InterPro" id="IPR029052">
    <property type="entry name" value="Metallo-depent_PP-like"/>
</dbReference>
<dbReference type="FunCoup" id="A5E6C8">
    <property type="interactions" value="36"/>
</dbReference>
<gene>
    <name evidence="4" type="ORF">LELG_05167</name>
</gene>
<keyword evidence="2" id="KW-0812">Transmembrane</keyword>
<dbReference type="OrthoDB" id="10267127at2759"/>
<organism evidence="4 5">
    <name type="scientific">Lodderomyces elongisporus (strain ATCC 11503 / CBS 2605 / JCM 1781 / NBRC 1676 / NRRL YB-4239)</name>
    <name type="common">Yeast</name>
    <name type="synonym">Saccharomyces elongisporus</name>
    <dbReference type="NCBI Taxonomy" id="379508"/>
    <lineage>
        <taxon>Eukaryota</taxon>
        <taxon>Fungi</taxon>
        <taxon>Dikarya</taxon>
        <taxon>Ascomycota</taxon>
        <taxon>Saccharomycotina</taxon>
        <taxon>Pichiomycetes</taxon>
        <taxon>Debaryomycetaceae</taxon>
        <taxon>Candida/Lodderomyces clade</taxon>
        <taxon>Lodderomyces</taxon>
    </lineage>
</organism>
<evidence type="ECO:0000313" key="4">
    <source>
        <dbReference type="EMBL" id="EDK46986.1"/>
    </source>
</evidence>
<dbReference type="STRING" id="379508.A5E6C8"/>
<dbReference type="Pfam" id="PF00149">
    <property type="entry name" value="Metallophos"/>
    <property type="match status" value="1"/>
</dbReference>
<dbReference type="SUPFAM" id="SSF56300">
    <property type="entry name" value="Metallo-dependent phosphatases"/>
    <property type="match status" value="1"/>
</dbReference>
<dbReference type="Proteomes" id="UP000001996">
    <property type="component" value="Unassembled WGS sequence"/>
</dbReference>
<feature type="transmembrane region" description="Helical" evidence="2">
    <location>
        <begin position="48"/>
        <end position="68"/>
    </location>
</feature>
<feature type="compositionally biased region" description="Polar residues" evidence="1">
    <location>
        <begin position="1"/>
        <end position="14"/>
    </location>
</feature>
<name>A5E6C8_LODEL</name>
<evidence type="ECO:0000313" key="5">
    <source>
        <dbReference type="Proteomes" id="UP000001996"/>
    </source>
</evidence>
<reference evidence="4 5" key="1">
    <citation type="journal article" date="2009" name="Nature">
        <title>Evolution of pathogenicity and sexual reproduction in eight Candida genomes.</title>
        <authorList>
            <person name="Butler G."/>
            <person name="Rasmussen M.D."/>
            <person name="Lin M.F."/>
            <person name="Santos M.A."/>
            <person name="Sakthikumar S."/>
            <person name="Munro C.A."/>
            <person name="Rheinbay E."/>
            <person name="Grabherr M."/>
            <person name="Forche A."/>
            <person name="Reedy J.L."/>
            <person name="Agrafioti I."/>
            <person name="Arnaud M.B."/>
            <person name="Bates S."/>
            <person name="Brown A.J."/>
            <person name="Brunke S."/>
            <person name="Costanzo M.C."/>
            <person name="Fitzpatrick D.A."/>
            <person name="de Groot P.W."/>
            <person name="Harris D."/>
            <person name="Hoyer L.L."/>
            <person name="Hube B."/>
            <person name="Klis F.M."/>
            <person name="Kodira C."/>
            <person name="Lennard N."/>
            <person name="Logue M.E."/>
            <person name="Martin R."/>
            <person name="Neiman A.M."/>
            <person name="Nikolaou E."/>
            <person name="Quail M.A."/>
            <person name="Quinn J."/>
            <person name="Santos M.C."/>
            <person name="Schmitzberger F.F."/>
            <person name="Sherlock G."/>
            <person name="Shah P."/>
            <person name="Silverstein K.A."/>
            <person name="Skrzypek M.S."/>
            <person name="Soll D."/>
            <person name="Staggs R."/>
            <person name="Stansfield I."/>
            <person name="Stumpf M.P."/>
            <person name="Sudbery P.E."/>
            <person name="Srikantha T."/>
            <person name="Zeng Q."/>
            <person name="Berman J."/>
            <person name="Berriman M."/>
            <person name="Heitman J."/>
            <person name="Gow N.A."/>
            <person name="Lorenz M.C."/>
            <person name="Birren B.W."/>
            <person name="Kellis M."/>
            <person name="Cuomo C.A."/>
        </authorList>
    </citation>
    <scope>NUCLEOTIDE SEQUENCE [LARGE SCALE GENOMIC DNA]</scope>
    <source>
        <strain evidence="5">ATCC 11503 / BCRC 21390 / CBS 2605 / JCM 1781 / NBRC 1676 / NRRL YB-4239</strain>
    </source>
</reference>
<dbReference type="GO" id="GO:0005737">
    <property type="term" value="C:cytoplasm"/>
    <property type="evidence" value="ECO:0007669"/>
    <property type="project" value="TreeGrafter"/>
</dbReference>
<dbReference type="GeneID" id="5230687"/>
<evidence type="ECO:0000256" key="1">
    <source>
        <dbReference type="SAM" id="MobiDB-lite"/>
    </source>
</evidence>
<keyword evidence="2" id="KW-0472">Membrane</keyword>
<dbReference type="InterPro" id="IPR050126">
    <property type="entry name" value="Ap4A_hydrolase"/>
</dbReference>
<feature type="domain" description="Calcineurin-like phosphoesterase" evidence="3">
    <location>
        <begin position="94"/>
        <end position="263"/>
    </location>
</feature>
<dbReference type="InterPro" id="IPR004843">
    <property type="entry name" value="Calcineurin-like_PHP"/>
</dbReference>
<proteinExistence type="predicted"/>
<dbReference type="GO" id="GO:0000298">
    <property type="term" value="F:endopolyphosphatase activity"/>
    <property type="evidence" value="ECO:0007669"/>
    <property type="project" value="TreeGrafter"/>
</dbReference>
<sequence>MSESTPLIQSQYSYKNDDEEEAAPAPAAARGGRIGSRVRPSMSWVNKALFTITGLILFCAFLYLPYYFTPKAISLSKIANVQTLYTEFDDPFKRLIFVGDIHGNYMEFTKLLHKVKYNSELDKLVVLGDFVTKGPDSIKTLDYLVKHNVQCIMGNHEFETLKFYTQFHHLDAPTFSNTDSANKYKFLPASITQDITFNDDFRLAKKLQPEHVKYINSCPVILHFPKLEIVAVHGGLRPDLTLAEQDPLDNLDMRALIGPFFNETTDDPHTPNSVRWYKLYNKADGAVPANNIVYYGHDAGKGLNLRKFTKGLDSGCNKGKKLSAMIVTGEKRKNGKIELLEELVQVQC</sequence>
<dbReference type="Gene3D" id="3.60.21.10">
    <property type="match status" value="1"/>
</dbReference>
<evidence type="ECO:0000259" key="3">
    <source>
        <dbReference type="Pfam" id="PF00149"/>
    </source>
</evidence>
<dbReference type="InParanoid" id="A5E6C8"/>
<dbReference type="KEGG" id="lel:PVL30_005300"/>
<dbReference type="PANTHER" id="PTHR42850">
    <property type="entry name" value="METALLOPHOSPHOESTERASE"/>
    <property type="match status" value="1"/>
</dbReference>
<accession>A5E6C8</accession>
<feature type="region of interest" description="Disordered" evidence="1">
    <location>
        <begin position="1"/>
        <end position="34"/>
    </location>
</feature>
<dbReference type="CDD" id="cd00144">
    <property type="entry name" value="MPP_PPP_family"/>
    <property type="match status" value="1"/>
</dbReference>
<dbReference type="PANTHER" id="PTHR42850:SF4">
    <property type="entry name" value="ZINC-DEPENDENT ENDOPOLYPHOSPHATASE"/>
    <property type="match status" value="1"/>
</dbReference>
<evidence type="ECO:0000256" key="2">
    <source>
        <dbReference type="SAM" id="Phobius"/>
    </source>
</evidence>
<keyword evidence="2" id="KW-1133">Transmembrane helix</keyword>
<dbReference type="VEuPathDB" id="FungiDB:LELG_05167"/>
<dbReference type="GO" id="GO:0016791">
    <property type="term" value="F:phosphatase activity"/>
    <property type="evidence" value="ECO:0007669"/>
    <property type="project" value="TreeGrafter"/>
</dbReference>
<dbReference type="AlphaFoldDB" id="A5E6C8"/>
<dbReference type="HOGENOM" id="CLU_023125_0_1_1"/>
<protein>
    <recommendedName>
        <fullName evidence="3">Calcineurin-like phosphoesterase domain-containing protein</fullName>
    </recommendedName>
</protein>
<dbReference type="GO" id="GO:0006798">
    <property type="term" value="P:polyphosphate catabolic process"/>
    <property type="evidence" value="ECO:0007669"/>
    <property type="project" value="TreeGrafter"/>
</dbReference>
<dbReference type="OMA" id="WLDTCPV"/>
<dbReference type="PRINTS" id="PR00114">
    <property type="entry name" value="STPHPHTASE"/>
</dbReference>
<keyword evidence="5" id="KW-1185">Reference proteome</keyword>
<dbReference type="InterPro" id="IPR006186">
    <property type="entry name" value="Ser/Thr-sp_prot-phosphatase"/>
</dbReference>
<dbReference type="EMBL" id="CH981531">
    <property type="protein sequence ID" value="EDK46986.1"/>
    <property type="molecule type" value="Genomic_DNA"/>
</dbReference>
<dbReference type="eggNOG" id="KOG0371">
    <property type="taxonomic scope" value="Eukaryota"/>
</dbReference>